<evidence type="ECO:0000313" key="2">
    <source>
        <dbReference type="EMBL" id="TBO31446.1"/>
    </source>
</evidence>
<accession>A0A4Q9H4B4</accession>
<reference evidence="2 3" key="1">
    <citation type="submission" date="2019-02" db="EMBL/GenBank/DDBJ databases">
        <title>Aquabacterium sp. strain KMB7.</title>
        <authorList>
            <person name="Chen W.-M."/>
        </authorList>
    </citation>
    <scope>NUCLEOTIDE SEQUENCE [LARGE SCALE GENOMIC DNA]</scope>
    <source>
        <strain evidence="2 3">KMB7</strain>
    </source>
</reference>
<dbReference type="Proteomes" id="UP000292120">
    <property type="component" value="Unassembled WGS sequence"/>
</dbReference>
<feature type="chain" id="PRO_5020419704" description="Lipoprotein" evidence="1">
    <location>
        <begin position="24"/>
        <end position="207"/>
    </location>
</feature>
<dbReference type="RefSeq" id="WP_130967900.1">
    <property type="nucleotide sequence ID" value="NZ_SIXI01000003.1"/>
</dbReference>
<keyword evidence="1" id="KW-0732">Signal</keyword>
<evidence type="ECO:0008006" key="4">
    <source>
        <dbReference type="Google" id="ProtNLM"/>
    </source>
</evidence>
<organism evidence="2 3">
    <name type="scientific">Aquabacterium lacunae</name>
    <dbReference type="NCBI Taxonomy" id="2528630"/>
    <lineage>
        <taxon>Bacteria</taxon>
        <taxon>Pseudomonadati</taxon>
        <taxon>Pseudomonadota</taxon>
        <taxon>Betaproteobacteria</taxon>
        <taxon>Burkholderiales</taxon>
        <taxon>Aquabacterium</taxon>
    </lineage>
</organism>
<protein>
    <recommendedName>
        <fullName evidence="4">Lipoprotein</fullName>
    </recommendedName>
</protein>
<dbReference type="PROSITE" id="PS51257">
    <property type="entry name" value="PROKAR_LIPOPROTEIN"/>
    <property type="match status" value="1"/>
</dbReference>
<proteinExistence type="predicted"/>
<sequence>MRILTTLLAVAIGLTGCASSKLAADQRSAIKRVSVAEPTMPEKPTVFGNGSGVGFLLGGALGVGLANAGNDLPTLYAQTLGKYNIDVAGIAKADLEAQLRKQGFTVVPQGQPADAVLQPKVQVYGLTGNIFSSPPVRFPQLCLRVDLVGASAQKPVWGQLACLHVMQDAIPQMDARSIEELLQNKALLDSEVHKASRLVTAEIFSKM</sequence>
<keyword evidence="3" id="KW-1185">Reference proteome</keyword>
<gene>
    <name evidence="2" type="ORF">EYS42_09440</name>
</gene>
<evidence type="ECO:0000313" key="3">
    <source>
        <dbReference type="Proteomes" id="UP000292120"/>
    </source>
</evidence>
<dbReference type="AlphaFoldDB" id="A0A4Q9H4B4"/>
<feature type="signal peptide" evidence="1">
    <location>
        <begin position="1"/>
        <end position="23"/>
    </location>
</feature>
<comment type="caution">
    <text evidence="2">The sequence shown here is derived from an EMBL/GenBank/DDBJ whole genome shotgun (WGS) entry which is preliminary data.</text>
</comment>
<evidence type="ECO:0000256" key="1">
    <source>
        <dbReference type="SAM" id="SignalP"/>
    </source>
</evidence>
<dbReference type="EMBL" id="SIXI01000003">
    <property type="protein sequence ID" value="TBO31446.1"/>
    <property type="molecule type" value="Genomic_DNA"/>
</dbReference>
<name>A0A4Q9H4B4_9BURK</name>